<dbReference type="AlphaFoldDB" id="A0A7M5WW91"/>
<organism evidence="1 2">
    <name type="scientific">Clytia hemisphaerica</name>
    <dbReference type="NCBI Taxonomy" id="252671"/>
    <lineage>
        <taxon>Eukaryota</taxon>
        <taxon>Metazoa</taxon>
        <taxon>Cnidaria</taxon>
        <taxon>Hydrozoa</taxon>
        <taxon>Hydroidolina</taxon>
        <taxon>Leptothecata</taxon>
        <taxon>Obeliida</taxon>
        <taxon>Clytiidae</taxon>
        <taxon>Clytia</taxon>
    </lineage>
</organism>
<proteinExistence type="predicted"/>
<dbReference type="OrthoDB" id="8021277at2759"/>
<protein>
    <recommendedName>
        <fullName evidence="3">Transposase Tc1-like domain-containing protein</fullName>
    </recommendedName>
</protein>
<keyword evidence="2" id="KW-1185">Reference proteome</keyword>
<dbReference type="Proteomes" id="UP000594262">
    <property type="component" value="Unplaced"/>
</dbReference>
<reference evidence="1" key="1">
    <citation type="submission" date="2021-01" db="UniProtKB">
        <authorList>
            <consortium name="EnsemblMetazoa"/>
        </authorList>
    </citation>
    <scope>IDENTIFICATION</scope>
</reference>
<dbReference type="EnsemblMetazoa" id="CLYHEMT013723.1">
    <property type="protein sequence ID" value="CLYHEMP013723.1"/>
    <property type="gene ID" value="CLYHEMG013723"/>
</dbReference>
<evidence type="ECO:0000313" key="1">
    <source>
        <dbReference type="EnsemblMetazoa" id="CLYHEMP013723.1"/>
    </source>
</evidence>
<name>A0A7M5WW91_9CNID</name>
<accession>A0A7M5WW91</accession>
<evidence type="ECO:0000313" key="2">
    <source>
        <dbReference type="Proteomes" id="UP000594262"/>
    </source>
</evidence>
<evidence type="ECO:0008006" key="3">
    <source>
        <dbReference type="Google" id="ProtNLM"/>
    </source>
</evidence>
<sequence length="164" mass="19043">MVKPKLKKTSAKKPKDNKLSVRDSIKLAVLHQEQGVSCYELTKRFGKKILERTIYRHAKKPLDQLSNNVDRRTKNPGRPKKVDARRERIILRSLKKLCTESVAFTAGKVLEESNLAEEGINKRDVQRCLRKNNYRYLQSRKKGLLIGNDKTVRVAWARKHVKNP</sequence>